<dbReference type="Gene3D" id="3.40.50.1110">
    <property type="entry name" value="SGNH hydrolase"/>
    <property type="match status" value="1"/>
</dbReference>
<dbReference type="Proteomes" id="UP000044841">
    <property type="component" value="Unassembled WGS sequence"/>
</dbReference>
<feature type="region of interest" description="Disordered" evidence="1">
    <location>
        <begin position="304"/>
        <end position="437"/>
    </location>
</feature>
<evidence type="ECO:0000313" key="2">
    <source>
        <dbReference type="EMBL" id="CUA68885.1"/>
    </source>
</evidence>
<name>A0A0K6FRL6_9AGAM</name>
<dbReference type="InterPro" id="IPR036514">
    <property type="entry name" value="SGNH_hydro_sf"/>
</dbReference>
<accession>A0A0K6FRL6</accession>
<dbReference type="SUPFAM" id="SSF52266">
    <property type="entry name" value="SGNH hydrolase"/>
    <property type="match status" value="1"/>
</dbReference>
<dbReference type="AlphaFoldDB" id="A0A0K6FRL6"/>
<evidence type="ECO:0000313" key="3">
    <source>
        <dbReference type="Proteomes" id="UP000044841"/>
    </source>
</evidence>
<evidence type="ECO:0000256" key="1">
    <source>
        <dbReference type="SAM" id="MobiDB-lite"/>
    </source>
</evidence>
<keyword evidence="3" id="KW-1185">Reference proteome</keyword>
<sequence>MTAASSLNALSQLEDALAASNGPKLSVAAYGDSFVGPLFVLKKNTMHIKRFSGSTAKGLQNVNSVSQTGPRLIQSLDGHMPDHVVLVFGHVDLHITYLYKALDSQLTSESPPEPEAFVRSIFDAYTKFLLDEILPRRKGPGKNAGPGYLQGIHIVSVVMPCVTDEHLDRSAQKYNQKSQEFRKLQGLRLADSACPTDLATRCKMVHDFNQMIKDFCRAHKLSYVDLNKHIAPEVGIVHREYRDVDPSTIHVKWEPTIQFWVKELASTGLTMDDVDPNIDESLVEYELSKIDRMAKTRHRRFASVSEAASPLSRTHHSPTPSISSAFTPSPVSVGDGGPWRRSHAQSVSVSTSPLKPNHDSPGIYRPPHLAGATGLSGGEYGRRRGATLTSGPTKMDDRSFENSWRAPSRSRAPSESILGHTRHNSVATAGGGWGSRR</sequence>
<proteinExistence type="predicted"/>
<feature type="compositionally biased region" description="Low complexity" evidence="1">
    <location>
        <begin position="405"/>
        <end position="414"/>
    </location>
</feature>
<organism evidence="2 3">
    <name type="scientific">Rhizoctonia solani</name>
    <dbReference type="NCBI Taxonomy" id="456999"/>
    <lineage>
        <taxon>Eukaryota</taxon>
        <taxon>Fungi</taxon>
        <taxon>Dikarya</taxon>
        <taxon>Basidiomycota</taxon>
        <taxon>Agaricomycotina</taxon>
        <taxon>Agaricomycetes</taxon>
        <taxon>Cantharellales</taxon>
        <taxon>Ceratobasidiaceae</taxon>
        <taxon>Rhizoctonia</taxon>
    </lineage>
</organism>
<feature type="compositionally biased region" description="Polar residues" evidence="1">
    <location>
        <begin position="344"/>
        <end position="354"/>
    </location>
</feature>
<gene>
    <name evidence="2" type="ORF">RSOLAG22IIIB_08132</name>
</gene>
<feature type="compositionally biased region" description="Polar residues" evidence="1">
    <location>
        <begin position="317"/>
        <end position="330"/>
    </location>
</feature>
<protein>
    <submittedName>
        <fullName evidence="2">Uncharacterized protein</fullName>
    </submittedName>
</protein>
<dbReference type="EMBL" id="CYGV01000558">
    <property type="protein sequence ID" value="CUA68885.1"/>
    <property type="molecule type" value="Genomic_DNA"/>
</dbReference>
<reference evidence="2 3" key="1">
    <citation type="submission" date="2015-07" db="EMBL/GenBank/DDBJ databases">
        <authorList>
            <person name="Noorani M."/>
        </authorList>
    </citation>
    <scope>NUCLEOTIDE SEQUENCE [LARGE SCALE GENOMIC DNA]</scope>
    <source>
        <strain evidence="2">BBA 69670</strain>
    </source>
</reference>